<dbReference type="OrthoDB" id="9764895at2"/>
<evidence type="ECO:0000313" key="4">
    <source>
        <dbReference type="Proteomes" id="UP000320591"/>
    </source>
</evidence>
<dbReference type="KEGG" id="dic:Dpoa569_0003542"/>
<dbReference type="PANTHER" id="PTHR43884:SF12">
    <property type="entry name" value="ISOVALERYL-COA DEHYDROGENASE, MITOCHONDRIAL-RELATED"/>
    <property type="match status" value="1"/>
</dbReference>
<keyword evidence="4" id="KW-1185">Reference proteome</keyword>
<dbReference type="SUPFAM" id="SSF47203">
    <property type="entry name" value="Acyl-CoA dehydrogenase C-terminal domain-like"/>
    <property type="match status" value="1"/>
</dbReference>
<dbReference type="Gene3D" id="2.40.110.10">
    <property type="entry name" value="Butyryl-CoA Dehydrogenase, subunit A, domain 2"/>
    <property type="match status" value="1"/>
</dbReference>
<dbReference type="STRING" id="568768.GCA_000406125_00406"/>
<evidence type="ECO:0000259" key="2">
    <source>
        <dbReference type="Pfam" id="PF02770"/>
    </source>
</evidence>
<feature type="domain" description="Acyl-CoA oxidase/dehydrogenase middle" evidence="2">
    <location>
        <begin position="127"/>
        <end position="218"/>
    </location>
</feature>
<organism evidence="3 4">
    <name type="scientific">Dickeya poaceiphila</name>
    <dbReference type="NCBI Taxonomy" id="568768"/>
    <lineage>
        <taxon>Bacteria</taxon>
        <taxon>Pseudomonadati</taxon>
        <taxon>Pseudomonadota</taxon>
        <taxon>Gammaproteobacteria</taxon>
        <taxon>Enterobacterales</taxon>
        <taxon>Pectobacteriaceae</taxon>
        <taxon>Dickeya</taxon>
    </lineage>
</organism>
<gene>
    <name evidence="3" type="ORF">Dpoa569_0003542</name>
</gene>
<reference evidence="3 4" key="1">
    <citation type="journal article" date="2019" name="Environ. Microbiol.">
        <title>The phytopathogenic nature of Dickeya aquatica 174/2 and the dynamic early evolution of Dickeya pathogenicity.</title>
        <authorList>
            <person name="Duprey A."/>
            <person name="Taib N."/>
            <person name="Leonard S."/>
            <person name="Garin T."/>
            <person name="Flandrois J.P."/>
            <person name="Nasser W."/>
            <person name="Brochier-Armanet C."/>
            <person name="Reverchon S."/>
        </authorList>
    </citation>
    <scope>NUCLEOTIDE SEQUENCE [LARGE SCALE GENOMIC DNA]</scope>
    <source>
        <strain evidence="3 4">NCPPB 569</strain>
    </source>
</reference>
<dbReference type="InterPro" id="IPR046373">
    <property type="entry name" value="Acyl-CoA_Oxase/DH_mid-dom_sf"/>
</dbReference>
<dbReference type="AlphaFoldDB" id="A0A5B8IBT1"/>
<dbReference type="Gene3D" id="1.10.540.10">
    <property type="entry name" value="Acyl-CoA dehydrogenase/oxidase, N-terminal domain"/>
    <property type="match status" value="1"/>
</dbReference>
<dbReference type="InterPro" id="IPR009100">
    <property type="entry name" value="AcylCoA_DH/oxidase_NM_dom_sf"/>
</dbReference>
<dbReference type="InterPro" id="IPR006091">
    <property type="entry name" value="Acyl-CoA_Oxase/DH_mid-dom"/>
</dbReference>
<dbReference type="Gene3D" id="1.20.140.10">
    <property type="entry name" value="Butyryl-CoA Dehydrogenase, subunit A, domain 3"/>
    <property type="match status" value="1"/>
</dbReference>
<dbReference type="Pfam" id="PF02770">
    <property type="entry name" value="Acyl-CoA_dh_M"/>
    <property type="match status" value="1"/>
</dbReference>
<keyword evidence="1" id="KW-0285">Flavoprotein</keyword>
<evidence type="ECO:0000256" key="1">
    <source>
        <dbReference type="ARBA" id="ARBA00022630"/>
    </source>
</evidence>
<dbReference type="SUPFAM" id="SSF56645">
    <property type="entry name" value="Acyl-CoA dehydrogenase NM domain-like"/>
    <property type="match status" value="1"/>
</dbReference>
<evidence type="ECO:0000313" key="3">
    <source>
        <dbReference type="EMBL" id="QDX31503.1"/>
    </source>
</evidence>
<accession>A0A5B8IBT1</accession>
<dbReference type="CDD" id="cd00567">
    <property type="entry name" value="ACAD"/>
    <property type="match status" value="1"/>
</dbReference>
<dbReference type="GO" id="GO:0003995">
    <property type="term" value="F:acyl-CoA dehydrogenase activity"/>
    <property type="evidence" value="ECO:0007669"/>
    <property type="project" value="TreeGrafter"/>
</dbReference>
<dbReference type="GO" id="GO:0050660">
    <property type="term" value="F:flavin adenine dinucleotide binding"/>
    <property type="evidence" value="ECO:0007669"/>
    <property type="project" value="InterPro"/>
</dbReference>
<dbReference type="InterPro" id="IPR036250">
    <property type="entry name" value="AcylCo_DH-like_C"/>
</dbReference>
<dbReference type="RefSeq" id="WP_128569662.1">
    <property type="nucleotide sequence ID" value="NZ_CM001975.1"/>
</dbReference>
<dbReference type="Proteomes" id="UP000320591">
    <property type="component" value="Chromosome"/>
</dbReference>
<sequence length="379" mass="41700">MMNTHHDIILRDALITGDDAEYIAERIRATNDPVQSRIMLSGWSRAAQLNMLGLPERYAATGMAEARRDLALSERLKLYENIGYVSPALIFLAPGPGMAAYVVAGLGTERQQDSFFGPFLQGLRWSCFAMTEPTLGSDARAMQTTATRVDGGYLLSGEKMLIGNGTIADTGVVFARTSQGALGVDAFILNPAADGVQRRRLQLNGLEGISLAHLTFRDLFIPDEQALGQHLKPTQRFARSALATFDALRPCVGAIALGVTRRALHDWQADEVTTRYRSSVHFSKASLELDAAYLRAVRVCRQLEARQTPDCTPGMSKTDSVRVAESIISRLIHAMPAQITPLHHRLWRAFRDVKAFEYTEGTRHIHMLSSGFKPSSEAA</sequence>
<dbReference type="InterPro" id="IPR037069">
    <property type="entry name" value="AcylCoA_DH/ox_N_sf"/>
</dbReference>
<dbReference type="PANTHER" id="PTHR43884">
    <property type="entry name" value="ACYL-COA DEHYDROGENASE"/>
    <property type="match status" value="1"/>
</dbReference>
<dbReference type="EMBL" id="CP042220">
    <property type="protein sequence ID" value="QDX31503.1"/>
    <property type="molecule type" value="Genomic_DNA"/>
</dbReference>
<protein>
    <submittedName>
        <fullName evidence="3">Acyl-CoA dehydrogenase</fullName>
    </submittedName>
</protein>
<proteinExistence type="predicted"/>
<name>A0A5B8IBT1_9GAMM</name>